<proteinExistence type="predicted"/>
<dbReference type="AlphaFoldDB" id="A0A6G8Q711"/>
<organism evidence="1 2">
    <name type="scientific">Rubrobacter tropicus</name>
    <dbReference type="NCBI Taxonomy" id="2653851"/>
    <lineage>
        <taxon>Bacteria</taxon>
        <taxon>Bacillati</taxon>
        <taxon>Actinomycetota</taxon>
        <taxon>Rubrobacteria</taxon>
        <taxon>Rubrobacterales</taxon>
        <taxon>Rubrobacteraceae</taxon>
        <taxon>Rubrobacter</taxon>
    </lineage>
</organism>
<name>A0A6G8Q711_9ACTN</name>
<gene>
    <name evidence="1" type="ORF">GBA63_05830</name>
</gene>
<dbReference type="KEGG" id="rub:GBA63_05830"/>
<dbReference type="RefSeq" id="WP_166174350.1">
    <property type="nucleotide sequence ID" value="NZ_CP045119.1"/>
</dbReference>
<keyword evidence="2" id="KW-1185">Reference proteome</keyword>
<reference evidence="1 2" key="1">
    <citation type="submission" date="2019-10" db="EMBL/GenBank/DDBJ databases">
        <title>Rubrobacter sp nov SCSIO 52090 isolated from a deep-sea sediment in the South China Sea.</title>
        <authorList>
            <person name="Chen R.W."/>
        </authorList>
    </citation>
    <scope>NUCLEOTIDE SEQUENCE [LARGE SCALE GENOMIC DNA]</scope>
    <source>
        <strain evidence="1 2">SCSIO 52909</strain>
    </source>
</reference>
<dbReference type="Proteomes" id="UP000501452">
    <property type="component" value="Chromosome"/>
</dbReference>
<evidence type="ECO:0000313" key="2">
    <source>
        <dbReference type="Proteomes" id="UP000501452"/>
    </source>
</evidence>
<evidence type="ECO:0000313" key="1">
    <source>
        <dbReference type="EMBL" id="QIN82218.1"/>
    </source>
</evidence>
<dbReference type="EMBL" id="CP045119">
    <property type="protein sequence ID" value="QIN82218.1"/>
    <property type="molecule type" value="Genomic_DNA"/>
</dbReference>
<protein>
    <submittedName>
        <fullName evidence="1">Uncharacterized protein</fullName>
    </submittedName>
</protein>
<sequence>MTEPVPAHTGEVIVTSDDETLPEGCRPRPVAGLLIRFLDAFNRGSQEELSRSFFLSEGPTPPDFSPVAYRPWSWYSSTHTGSGGRVTHDFTTSDQGELLRYFAKRHEKGETMRLIKVSLTQAGLLDMESNVGFVYVVTREAPDLDPGLGGPSRVAYGKGSLNCENLRIFTWNMTMKTHEDRTKREAAAWLCKDPPGWRPGKAVVACT</sequence>
<accession>A0A6G8Q711</accession>